<comment type="similarity">
    <text evidence="1">Belongs to the metallo-dependent hydrolases superfamily. Peptidase M19 family.</text>
</comment>
<dbReference type="EMBL" id="KQ085968">
    <property type="protein sequence ID" value="KLO12916.1"/>
    <property type="molecule type" value="Genomic_DNA"/>
</dbReference>
<keyword evidence="5" id="KW-1185">Reference proteome</keyword>
<keyword evidence="1" id="KW-0862">Zinc</keyword>
<evidence type="ECO:0000256" key="1">
    <source>
        <dbReference type="RuleBase" id="RU341113"/>
    </source>
</evidence>
<dbReference type="OrthoDB" id="445695at2759"/>
<dbReference type="PROSITE" id="PS51365">
    <property type="entry name" value="RENAL_DIPEPTIDASE_2"/>
    <property type="match status" value="1"/>
</dbReference>
<protein>
    <recommendedName>
        <fullName evidence="1">Dipeptidase</fullName>
        <ecNumber evidence="1">3.4.13.19</ecNumber>
    </recommendedName>
</protein>
<dbReference type="CDD" id="cd01301">
    <property type="entry name" value="rDP_like"/>
    <property type="match status" value="1"/>
</dbReference>
<evidence type="ECO:0000313" key="4">
    <source>
        <dbReference type="EMBL" id="KLO12916.1"/>
    </source>
</evidence>
<dbReference type="InterPro" id="IPR032466">
    <property type="entry name" value="Metal_Hydrolase"/>
</dbReference>
<dbReference type="Gene3D" id="3.20.20.140">
    <property type="entry name" value="Metal-dependent hydrolases"/>
    <property type="match status" value="1"/>
</dbReference>
<evidence type="ECO:0000313" key="5">
    <source>
        <dbReference type="Proteomes" id="UP000053477"/>
    </source>
</evidence>
<keyword evidence="1" id="KW-0378">Hydrolase</keyword>
<dbReference type="Pfam" id="PF01244">
    <property type="entry name" value="Peptidase_M19"/>
    <property type="match status" value="1"/>
</dbReference>
<feature type="region of interest" description="Disordered" evidence="2">
    <location>
        <begin position="1"/>
        <end position="27"/>
    </location>
</feature>
<comment type="cofactor">
    <cofactor evidence="1">
        <name>Zn(2+)</name>
        <dbReference type="ChEBI" id="CHEBI:29105"/>
    </cofactor>
</comment>
<dbReference type="PANTHER" id="PTHR10443">
    <property type="entry name" value="MICROSOMAL DIPEPTIDASE"/>
    <property type="match status" value="1"/>
</dbReference>
<dbReference type="SUPFAM" id="SSF51556">
    <property type="entry name" value="Metallo-dependent hydrolases"/>
    <property type="match status" value="1"/>
</dbReference>
<keyword evidence="3" id="KW-0472">Membrane</keyword>
<dbReference type="GO" id="GO:0070573">
    <property type="term" value="F:metallodipeptidase activity"/>
    <property type="evidence" value="ECO:0007669"/>
    <property type="project" value="InterPro"/>
</dbReference>
<dbReference type="InterPro" id="IPR008257">
    <property type="entry name" value="Pept_M19"/>
</dbReference>
<feature type="compositionally biased region" description="Basic and acidic residues" evidence="2">
    <location>
        <begin position="17"/>
        <end position="27"/>
    </location>
</feature>
<reference evidence="4 5" key="1">
    <citation type="submission" date="2015-04" db="EMBL/GenBank/DDBJ databases">
        <title>Complete genome sequence of Schizopora paradoxa KUC8140, a cosmopolitan wood degrader in East Asia.</title>
        <authorList>
            <consortium name="DOE Joint Genome Institute"/>
            <person name="Min B."/>
            <person name="Park H."/>
            <person name="Jang Y."/>
            <person name="Kim J.-J."/>
            <person name="Kim K.H."/>
            <person name="Pangilinan J."/>
            <person name="Lipzen A."/>
            <person name="Riley R."/>
            <person name="Grigoriev I.V."/>
            <person name="Spatafora J.W."/>
            <person name="Choi I.-G."/>
        </authorList>
    </citation>
    <scope>NUCLEOTIDE SEQUENCE [LARGE SCALE GENOMIC DNA]</scope>
    <source>
        <strain evidence="4 5">KUC8140</strain>
    </source>
</reference>
<gene>
    <name evidence="4" type="ORF">SCHPADRAFT_828699</name>
</gene>
<dbReference type="EC" id="3.4.13.19" evidence="1"/>
<keyword evidence="3" id="KW-1133">Transmembrane helix</keyword>
<dbReference type="AlphaFoldDB" id="A0A0H2S7X6"/>
<keyword evidence="1" id="KW-0479">Metal-binding</keyword>
<dbReference type="GO" id="GO:0046872">
    <property type="term" value="F:metal ion binding"/>
    <property type="evidence" value="ECO:0007669"/>
    <property type="project" value="UniProtKB-UniRule"/>
</dbReference>
<keyword evidence="3" id="KW-0812">Transmembrane</keyword>
<keyword evidence="1" id="KW-0645">Protease</keyword>
<dbReference type="Proteomes" id="UP000053477">
    <property type="component" value="Unassembled WGS sequence"/>
</dbReference>
<sequence>MASYLPERSPLLGSRAPPRDSDVGQSEEEWKAHRVRRIVVGGVLTFAFILAVVISLLFVNQEGWPWEDEDPLTRARAMLNKAPVIDGHIDLPILTRFRYANNVSAFDLHGRMPGHVDIPRLREGKVGGFFWSVFVECKNDGRYFTQPSYRVRDTLEQIDVAHLMIDKYSDTFALTLTTDDIKSAMREHKIASMLGVEGAHQLGNSLGVLRQFYSLGARYMTLTHGCHNAFADSGGILTAPAPLHNGLSTLGRALIYEMNRLGMLVDLSHVSDDVMRQALALSQAPVIWSHSSARAVHNVSRNVPDDILVLLNDSASDSAHWRGKGNKTDGVVMVNFAPMFVADEGKATLETVADHIEHIGKVAGRDHVGLGSDFDGIGDVPEGLEDVSKYPQLVAELIKRGWTRQEVAGLSGGNLLRVFKGAEKVSEHMKRQGATPAMDLYSRRPDLPAEMPDWAGVSRLDL</sequence>
<dbReference type="PANTHER" id="PTHR10443:SF12">
    <property type="entry name" value="DIPEPTIDASE"/>
    <property type="match status" value="1"/>
</dbReference>
<name>A0A0H2S7X6_9AGAM</name>
<evidence type="ECO:0000256" key="3">
    <source>
        <dbReference type="SAM" id="Phobius"/>
    </source>
</evidence>
<accession>A0A0H2S7X6</accession>
<evidence type="ECO:0000256" key="2">
    <source>
        <dbReference type="SAM" id="MobiDB-lite"/>
    </source>
</evidence>
<dbReference type="InParanoid" id="A0A0H2S7X6"/>
<keyword evidence="1" id="KW-0482">Metalloprotease</keyword>
<dbReference type="STRING" id="27342.A0A0H2S7X6"/>
<dbReference type="GO" id="GO:0006508">
    <property type="term" value="P:proteolysis"/>
    <property type="evidence" value="ECO:0007669"/>
    <property type="project" value="UniProtKB-KW"/>
</dbReference>
<feature type="transmembrane region" description="Helical" evidence="3">
    <location>
        <begin position="38"/>
        <end position="59"/>
    </location>
</feature>
<proteinExistence type="inferred from homology"/>
<keyword evidence="1" id="KW-0224">Dipeptidase</keyword>
<organism evidence="4 5">
    <name type="scientific">Schizopora paradoxa</name>
    <dbReference type="NCBI Taxonomy" id="27342"/>
    <lineage>
        <taxon>Eukaryota</taxon>
        <taxon>Fungi</taxon>
        <taxon>Dikarya</taxon>
        <taxon>Basidiomycota</taxon>
        <taxon>Agaricomycotina</taxon>
        <taxon>Agaricomycetes</taxon>
        <taxon>Hymenochaetales</taxon>
        <taxon>Schizoporaceae</taxon>
        <taxon>Schizopora</taxon>
    </lineage>
</organism>
<comment type="catalytic activity">
    <reaction evidence="1">
        <text>an L-aminoacyl-L-amino acid + H2O = 2 an L-alpha-amino acid</text>
        <dbReference type="Rhea" id="RHEA:48940"/>
        <dbReference type="ChEBI" id="CHEBI:15377"/>
        <dbReference type="ChEBI" id="CHEBI:59869"/>
        <dbReference type="ChEBI" id="CHEBI:77460"/>
        <dbReference type="EC" id="3.4.13.19"/>
    </reaction>
</comment>